<reference evidence="2 3" key="1">
    <citation type="journal article" date="2019" name="Sci. Rep.">
        <title>Orb-weaving spider Araneus ventricosus genome elucidates the spidroin gene catalogue.</title>
        <authorList>
            <person name="Kono N."/>
            <person name="Nakamura H."/>
            <person name="Ohtoshi R."/>
            <person name="Moran D.A.P."/>
            <person name="Shinohara A."/>
            <person name="Yoshida Y."/>
            <person name="Fujiwara M."/>
            <person name="Mori M."/>
            <person name="Tomita M."/>
            <person name="Arakawa K."/>
        </authorList>
    </citation>
    <scope>NUCLEOTIDE SEQUENCE [LARGE SCALE GENOMIC DNA]</scope>
</reference>
<organism evidence="2 3">
    <name type="scientific">Araneus ventricosus</name>
    <name type="common">Orbweaver spider</name>
    <name type="synonym">Epeira ventricosa</name>
    <dbReference type="NCBI Taxonomy" id="182803"/>
    <lineage>
        <taxon>Eukaryota</taxon>
        <taxon>Metazoa</taxon>
        <taxon>Ecdysozoa</taxon>
        <taxon>Arthropoda</taxon>
        <taxon>Chelicerata</taxon>
        <taxon>Arachnida</taxon>
        <taxon>Araneae</taxon>
        <taxon>Araneomorphae</taxon>
        <taxon>Entelegynae</taxon>
        <taxon>Araneoidea</taxon>
        <taxon>Araneidae</taxon>
        <taxon>Araneus</taxon>
    </lineage>
</organism>
<dbReference type="Proteomes" id="UP000499080">
    <property type="component" value="Unassembled WGS sequence"/>
</dbReference>
<dbReference type="EMBL" id="BGPR01042174">
    <property type="protein sequence ID" value="GBO18569.1"/>
    <property type="molecule type" value="Genomic_DNA"/>
</dbReference>
<evidence type="ECO:0000256" key="1">
    <source>
        <dbReference type="SAM" id="MobiDB-lite"/>
    </source>
</evidence>
<proteinExistence type="predicted"/>
<feature type="compositionally biased region" description="Polar residues" evidence="1">
    <location>
        <begin position="1"/>
        <end position="14"/>
    </location>
</feature>
<name>A0A4Y2V022_ARAVE</name>
<protein>
    <submittedName>
        <fullName evidence="2">Uncharacterized protein</fullName>
    </submittedName>
</protein>
<accession>A0A4Y2V022</accession>
<comment type="caution">
    <text evidence="2">The sequence shown here is derived from an EMBL/GenBank/DDBJ whole genome shotgun (WGS) entry which is preliminary data.</text>
</comment>
<sequence>MALPSRVTSENQAAENRREDDEANVSRPPSYFLKEFPKEECALELKEEYVLVGWENQFNLSKCIYSEINLNCSNKKNLEFEMFAARCYRNRFQAASACFAPRNNLQLLKSLKEREGVSYVISKCAVNKDFPGHLWCLTEMPVALVLLDDYISQETKRADALETEENDEH</sequence>
<evidence type="ECO:0000313" key="3">
    <source>
        <dbReference type="Proteomes" id="UP000499080"/>
    </source>
</evidence>
<feature type="region of interest" description="Disordered" evidence="1">
    <location>
        <begin position="1"/>
        <end position="26"/>
    </location>
</feature>
<evidence type="ECO:0000313" key="2">
    <source>
        <dbReference type="EMBL" id="GBO18569.1"/>
    </source>
</evidence>
<gene>
    <name evidence="2" type="ORF">AVEN_255043_1</name>
</gene>
<keyword evidence="3" id="KW-1185">Reference proteome</keyword>
<dbReference type="AlphaFoldDB" id="A0A4Y2V022"/>